<protein>
    <submittedName>
        <fullName evidence="2">Uncharacterized protein</fullName>
    </submittedName>
</protein>
<keyword evidence="3" id="KW-1185">Reference proteome</keyword>
<reference evidence="2" key="1">
    <citation type="submission" date="2021-11" db="EMBL/GenBank/DDBJ databases">
        <authorList>
            <person name="Furlong K.P."/>
            <person name="Elkbouli M."/>
            <person name="Barwitzki K."/>
            <person name="Hastings E.M."/>
            <person name="Saal A.P."/>
            <person name="Sandouka T."/>
            <person name="Tran A."/>
            <person name="Tremblay V."/>
            <person name="Williams E.C."/>
            <person name="Giles L.L."/>
            <person name="McCarthy L."/>
            <person name="Wheaton K.A."/>
            <person name="Chan K."/>
            <person name="Rudner A.D."/>
            <person name="Beyer A.R."/>
            <person name="Chong R.A."/>
            <person name="Edgington N.P."/>
            <person name="Freise A.C."/>
            <person name="Garcia Costas A.M."/>
            <person name="Gibb B.P."/>
            <person name="Klyczek K.K."/>
            <person name="Swerdlow S.J."/>
            <person name="Garlena R.A."/>
            <person name="Russell D.A."/>
            <person name="Jacobs-Sera D."/>
            <person name="Hatfull G.F."/>
        </authorList>
    </citation>
    <scope>NUCLEOTIDE SEQUENCE</scope>
</reference>
<organism evidence="2 3">
    <name type="scientific">Arthrobacter phage Reedo</name>
    <dbReference type="NCBI Taxonomy" id="2910755"/>
    <lineage>
        <taxon>Viruses</taxon>
        <taxon>Duplodnaviria</taxon>
        <taxon>Heunggongvirae</taxon>
        <taxon>Uroviricota</taxon>
        <taxon>Caudoviricetes</taxon>
        <taxon>Casidaviridae</taxon>
        <taxon>Manhattanvirus</taxon>
        <taxon>Manhattanvirus reedo</taxon>
    </lineage>
</organism>
<name>A0AA49BN60_9CAUD</name>
<dbReference type="EMBL" id="OL455896">
    <property type="protein sequence ID" value="UJQ86840.1"/>
    <property type="molecule type" value="Genomic_DNA"/>
</dbReference>
<sequence length="79" mass="8352">MATPTEHRAKAEELLSKARNYAPSSAARLATLAEAQVHAILALPATDEVGTPPIPEIDAQLKAPARRTRKATPAKEAAK</sequence>
<dbReference type="RefSeq" id="YP_010678233.1">
    <property type="nucleotide sequence ID" value="NC_071032.1"/>
</dbReference>
<evidence type="ECO:0000313" key="3">
    <source>
        <dbReference type="Proteomes" id="UP001200740"/>
    </source>
</evidence>
<evidence type="ECO:0000256" key="1">
    <source>
        <dbReference type="SAM" id="MobiDB-lite"/>
    </source>
</evidence>
<feature type="region of interest" description="Disordered" evidence="1">
    <location>
        <begin position="44"/>
        <end position="79"/>
    </location>
</feature>
<evidence type="ECO:0000313" key="2">
    <source>
        <dbReference type="EMBL" id="UJQ86840.1"/>
    </source>
</evidence>
<dbReference type="Proteomes" id="UP001200740">
    <property type="component" value="Segment"/>
</dbReference>
<proteinExistence type="predicted"/>
<dbReference type="GeneID" id="77954626"/>
<dbReference type="KEGG" id="vg:77954626"/>
<accession>A0AA49BN60</accession>
<gene>
    <name evidence="2" type="primary">50</name>
    <name evidence="2" type="ORF">SEA_REEDO_50</name>
</gene>